<organism evidence="1">
    <name type="scientific">Klebsiella pneumoniae</name>
    <dbReference type="NCBI Taxonomy" id="573"/>
    <lineage>
        <taxon>Bacteria</taxon>
        <taxon>Pseudomonadati</taxon>
        <taxon>Pseudomonadota</taxon>
        <taxon>Gammaproteobacteria</taxon>
        <taxon>Enterobacterales</taxon>
        <taxon>Enterobacteriaceae</taxon>
        <taxon>Klebsiella/Raoultella group</taxon>
        <taxon>Klebsiella</taxon>
        <taxon>Klebsiella pneumoniae complex</taxon>
    </lineage>
</organism>
<dbReference type="EMBL" id="MK413721">
    <property type="protein sequence ID" value="QEQ69718.1"/>
    <property type="molecule type" value="Genomic_DNA"/>
</dbReference>
<name>A0A5P1PME1_KLEPN</name>
<reference evidence="1" key="1">
    <citation type="submission" date="2019-01" db="EMBL/GenBank/DDBJ databases">
        <authorList>
            <person name="Liang Q."/>
            <person name="Zhou D."/>
        </authorList>
    </citation>
    <scope>NUCLEOTIDE SEQUENCE</scope>
    <source>
        <strain evidence="1">130504051</strain>
        <plasmid evidence="1">p504051-HI3</plasmid>
    </source>
</reference>
<evidence type="ECO:0000313" key="1">
    <source>
        <dbReference type="EMBL" id="QEQ69718.1"/>
    </source>
</evidence>
<keyword evidence="1" id="KW-0614">Plasmid</keyword>
<geneLocation type="plasmid" evidence="1">
    <name>p504051-HI3</name>
</geneLocation>
<accession>A0A5P1PME1</accession>
<protein>
    <submittedName>
        <fullName evidence="1">Error-prone repair protein UmuD</fullName>
    </submittedName>
</protein>
<dbReference type="AlphaFoldDB" id="A0A5P1PME1"/>
<proteinExistence type="predicted"/>
<sequence length="271" mass="30747">MRIVRQIRSYYERVRLLLSVHHRLRLLAFPVRAISGTGRWSEGRSPGSRVKIVLTCQGLRPRRVHMALAVTHPMMLPSVNSTTSAPGNLIYISWLNGWPVNTPVNASPHTSRYTTHDSGTLWIAGPSMVGDFHPLIFTGLPAHTVYIYSALSDTNLSRCKSCIRVNAMNVHKSYQTITHYHFDWLTPAGDYPKSAIMVVECKDGRWMIVQEFGEDYGCFEGVLKNECDLITKPTFYPDLRSAAMSGFGMMKQLYPLYDDNLFNEFLSEIPE</sequence>